<reference evidence="2 3" key="1">
    <citation type="submission" date="2013-02" db="EMBL/GenBank/DDBJ databases">
        <title>The Genome Sequence of Acinetobacter sp. NIPH 899.</title>
        <authorList>
            <consortium name="The Broad Institute Genome Sequencing Platform"/>
            <consortium name="The Broad Institute Genome Sequencing Center for Infectious Disease"/>
            <person name="Cerqueira G."/>
            <person name="Feldgarden M."/>
            <person name="Courvalin P."/>
            <person name="Perichon B."/>
            <person name="Grillot-Courvalin C."/>
            <person name="Clermont D."/>
            <person name="Rocha E."/>
            <person name="Yoon E.-J."/>
            <person name="Nemec A."/>
            <person name="Walker B."/>
            <person name="Young S.K."/>
            <person name="Zeng Q."/>
            <person name="Gargeya S."/>
            <person name="Fitzgerald M."/>
            <person name="Haas B."/>
            <person name="Abouelleil A."/>
            <person name="Alvarado L."/>
            <person name="Arachchi H.M."/>
            <person name="Berlin A.M."/>
            <person name="Chapman S.B."/>
            <person name="Dewar J."/>
            <person name="Goldberg J."/>
            <person name="Griggs A."/>
            <person name="Gujja S."/>
            <person name="Hansen M."/>
            <person name="Howarth C."/>
            <person name="Imamovic A."/>
            <person name="Larimer J."/>
            <person name="McCowan C."/>
            <person name="Murphy C."/>
            <person name="Neiman D."/>
            <person name="Pearson M."/>
            <person name="Priest M."/>
            <person name="Roberts A."/>
            <person name="Saif S."/>
            <person name="Shea T."/>
            <person name="Sisk P."/>
            <person name="Sykes S."/>
            <person name="Wortman J."/>
            <person name="Nusbaum C."/>
            <person name="Birren B."/>
        </authorList>
    </citation>
    <scope>NUCLEOTIDE SEQUENCE [LARGE SCALE GENOMIC DNA]</scope>
    <source>
        <strain evidence="2 3">NIPH 899</strain>
    </source>
</reference>
<sequence>MVDASDRKIAGSIGAAKARAKASQDKRDSAPNILNPSEVRGEYDANRMLVTTLGGVKRIMTAEDLAAFRRNAAIAGKSFVGGITARQVIDQSLSVDRQRARKEILWAMPSHANQNQRGNLFVNFNTDASKRNGASRHYVQVEFTGFQTAVASGAHAPLKAARIMAKEKIRFDCDCGRHTYFLRYVATIGNYNAGRSETGYPKEKNPNLVGIACKHVLRVMAEVEGGAYVLKFLANAIEQARKKNGKVRLQTSQKEADKHIEKQAGRSTTKLDSREERDLHRSRLALRKSAAAARATMPKPKIKAGGSRKLGQLGKMEQNKTTETILLQTIQGLGISREQAIAMLSGLKK</sequence>
<evidence type="ECO:0000256" key="1">
    <source>
        <dbReference type="SAM" id="MobiDB-lite"/>
    </source>
</evidence>
<evidence type="ECO:0000313" key="2">
    <source>
        <dbReference type="EMBL" id="ENV00374.1"/>
    </source>
</evidence>
<accession>N8WU00</accession>
<evidence type="ECO:0000313" key="3">
    <source>
        <dbReference type="Proteomes" id="UP000013070"/>
    </source>
</evidence>
<feature type="compositionally biased region" description="Basic and acidic residues" evidence="1">
    <location>
        <begin position="254"/>
        <end position="281"/>
    </location>
</feature>
<feature type="region of interest" description="Disordered" evidence="1">
    <location>
        <begin position="243"/>
        <end position="315"/>
    </location>
</feature>
<dbReference type="HOGENOM" id="CLU_064883_0_0_6"/>
<name>N8WU00_9GAMM</name>
<organism evidence="2 3">
    <name type="scientific">Acinetobacter variabilis</name>
    <dbReference type="NCBI Taxonomy" id="70346"/>
    <lineage>
        <taxon>Bacteria</taxon>
        <taxon>Pseudomonadati</taxon>
        <taxon>Pseudomonadota</taxon>
        <taxon>Gammaproteobacteria</taxon>
        <taxon>Moraxellales</taxon>
        <taxon>Moraxellaceae</taxon>
        <taxon>Acinetobacter</taxon>
    </lineage>
</organism>
<dbReference type="PATRIC" id="fig|1217710.3.peg.574"/>
<dbReference type="Proteomes" id="UP000013070">
    <property type="component" value="Unassembled WGS sequence"/>
</dbReference>
<dbReference type="AlphaFoldDB" id="N8WU00"/>
<gene>
    <name evidence="2" type="ORF">F969_00605</name>
</gene>
<evidence type="ECO:0008006" key="4">
    <source>
        <dbReference type="Google" id="ProtNLM"/>
    </source>
</evidence>
<dbReference type="eggNOG" id="ENOG5032BU0">
    <property type="taxonomic scope" value="Bacteria"/>
</dbReference>
<comment type="caution">
    <text evidence="2">The sequence shown here is derived from an EMBL/GenBank/DDBJ whole genome shotgun (WGS) entry which is preliminary data.</text>
</comment>
<dbReference type="RefSeq" id="WP_004780859.1">
    <property type="nucleotide sequence ID" value="NZ_KB849398.1"/>
</dbReference>
<protein>
    <recommendedName>
        <fullName evidence="4">SWIM-type domain-containing protein</fullName>
    </recommendedName>
</protein>
<keyword evidence="3" id="KW-1185">Reference proteome</keyword>
<dbReference type="EMBL" id="APPE01000031">
    <property type="protein sequence ID" value="ENV00374.1"/>
    <property type="molecule type" value="Genomic_DNA"/>
</dbReference>
<proteinExistence type="predicted"/>
<feature type="region of interest" description="Disordered" evidence="1">
    <location>
        <begin position="15"/>
        <end position="37"/>
    </location>
</feature>